<dbReference type="InterPro" id="IPR036034">
    <property type="entry name" value="PDZ_sf"/>
</dbReference>
<feature type="active site" description="Charge relay system" evidence="14">
    <location>
        <position position="156"/>
    </location>
</feature>
<feature type="region of interest" description="Disordered" evidence="16">
    <location>
        <begin position="85"/>
        <end position="106"/>
    </location>
</feature>
<evidence type="ECO:0000256" key="3">
    <source>
        <dbReference type="ARBA" id="ARBA00010541"/>
    </source>
</evidence>
<evidence type="ECO:0000313" key="19">
    <source>
        <dbReference type="EMBL" id="XBO40021.1"/>
    </source>
</evidence>
<dbReference type="InterPro" id="IPR001940">
    <property type="entry name" value="Peptidase_S1C"/>
</dbReference>
<evidence type="ECO:0000256" key="5">
    <source>
        <dbReference type="ARBA" id="ARBA00013958"/>
    </source>
</evidence>
<evidence type="ECO:0000256" key="2">
    <source>
        <dbReference type="ARBA" id="ARBA00004418"/>
    </source>
</evidence>
<organism evidence="19">
    <name type="scientific">Alsobacter sp. KACC 23698</name>
    <dbReference type="NCBI Taxonomy" id="3149229"/>
    <lineage>
        <taxon>Bacteria</taxon>
        <taxon>Pseudomonadati</taxon>
        <taxon>Pseudomonadota</taxon>
        <taxon>Alphaproteobacteria</taxon>
        <taxon>Hyphomicrobiales</taxon>
        <taxon>Alsobacteraceae</taxon>
        <taxon>Alsobacter</taxon>
    </lineage>
</organism>
<feature type="active site" description="Charge relay system" evidence="14">
    <location>
        <position position="186"/>
    </location>
</feature>
<evidence type="ECO:0000259" key="18">
    <source>
        <dbReference type="PROSITE" id="PS50106"/>
    </source>
</evidence>
<feature type="binding site" evidence="15">
    <location>
        <position position="156"/>
    </location>
    <ligand>
        <name>substrate</name>
    </ligand>
</feature>
<keyword evidence="6" id="KW-0645">Protease</keyword>
<dbReference type="EC" id="3.4.21.107" evidence="4"/>
<evidence type="ECO:0000256" key="12">
    <source>
        <dbReference type="ARBA" id="ARBA00023016"/>
    </source>
</evidence>
<keyword evidence="12" id="KW-0346">Stress response</keyword>
<dbReference type="Gene3D" id="2.30.42.10">
    <property type="match status" value="2"/>
</dbReference>
<evidence type="ECO:0000256" key="14">
    <source>
        <dbReference type="PIRSR" id="PIRSR611782-1"/>
    </source>
</evidence>
<evidence type="ECO:0000256" key="9">
    <source>
        <dbReference type="ARBA" id="ARBA00022764"/>
    </source>
</evidence>
<evidence type="ECO:0000256" key="7">
    <source>
        <dbReference type="ARBA" id="ARBA00022729"/>
    </source>
</evidence>
<comment type="subcellular location">
    <subcellularLocation>
        <location evidence="2">Periplasm</location>
    </subcellularLocation>
</comment>
<dbReference type="Gene3D" id="2.40.10.120">
    <property type="match status" value="1"/>
</dbReference>
<feature type="chain" id="PRO_5043930118" description="Probable periplasmic serine endoprotease DegP-like" evidence="17">
    <location>
        <begin position="33"/>
        <end position="521"/>
    </location>
</feature>
<dbReference type="GO" id="GO:0042597">
    <property type="term" value="C:periplasmic space"/>
    <property type="evidence" value="ECO:0007669"/>
    <property type="project" value="UniProtKB-SubCell"/>
</dbReference>
<feature type="active site" description="Charge relay system" evidence="14">
    <location>
        <position position="259"/>
    </location>
</feature>
<dbReference type="SMART" id="SM00228">
    <property type="entry name" value="PDZ"/>
    <property type="match status" value="2"/>
</dbReference>
<evidence type="ECO:0000256" key="8">
    <source>
        <dbReference type="ARBA" id="ARBA00022737"/>
    </source>
</evidence>
<dbReference type="InterPro" id="IPR001478">
    <property type="entry name" value="PDZ"/>
</dbReference>
<feature type="domain" description="PDZ" evidence="18">
    <location>
        <begin position="413"/>
        <end position="504"/>
    </location>
</feature>
<dbReference type="Pfam" id="PF13365">
    <property type="entry name" value="Trypsin_2"/>
    <property type="match status" value="1"/>
</dbReference>
<feature type="signal peptide" evidence="17">
    <location>
        <begin position="1"/>
        <end position="32"/>
    </location>
</feature>
<dbReference type="Pfam" id="PF13180">
    <property type="entry name" value="PDZ_2"/>
    <property type="match status" value="2"/>
</dbReference>
<dbReference type="PROSITE" id="PS50106">
    <property type="entry name" value="PDZ"/>
    <property type="match status" value="2"/>
</dbReference>
<dbReference type="AlphaFoldDB" id="A0AAU7JI07"/>
<dbReference type="PANTHER" id="PTHR22939:SF130">
    <property type="entry name" value="PERIPLASMIC SERINE ENDOPROTEASE DEGP-LIKE-RELATED"/>
    <property type="match status" value="1"/>
</dbReference>
<accession>A0AAU7JI07</accession>
<dbReference type="EMBL" id="CP157484">
    <property type="protein sequence ID" value="XBO40021.1"/>
    <property type="molecule type" value="Genomic_DNA"/>
</dbReference>
<comment type="similarity">
    <text evidence="3">Belongs to the peptidase S1C family.</text>
</comment>
<feature type="binding site" evidence="15">
    <location>
        <begin position="257"/>
        <end position="259"/>
    </location>
    <ligand>
        <name>substrate</name>
    </ligand>
</feature>
<evidence type="ECO:0000256" key="11">
    <source>
        <dbReference type="ARBA" id="ARBA00022825"/>
    </source>
</evidence>
<evidence type="ECO:0000256" key="13">
    <source>
        <dbReference type="ARBA" id="ARBA00032850"/>
    </source>
</evidence>
<reference evidence="19" key="1">
    <citation type="submission" date="2024-05" db="EMBL/GenBank/DDBJ databases">
        <authorList>
            <person name="Kim S."/>
            <person name="Heo J."/>
            <person name="Choi H."/>
            <person name="Choi Y."/>
            <person name="Kwon S.-W."/>
            <person name="Kim Y."/>
        </authorList>
    </citation>
    <scope>NUCLEOTIDE SEQUENCE</scope>
    <source>
        <strain evidence="19">KACC 23698</strain>
    </source>
</reference>
<dbReference type="RefSeq" id="WP_406856875.1">
    <property type="nucleotide sequence ID" value="NZ_CP157484.1"/>
</dbReference>
<evidence type="ECO:0000256" key="10">
    <source>
        <dbReference type="ARBA" id="ARBA00022801"/>
    </source>
</evidence>
<keyword evidence="10 19" id="KW-0378">Hydrolase</keyword>
<evidence type="ECO:0000256" key="17">
    <source>
        <dbReference type="SAM" id="SignalP"/>
    </source>
</evidence>
<dbReference type="GO" id="GO:0004252">
    <property type="term" value="F:serine-type endopeptidase activity"/>
    <property type="evidence" value="ECO:0007669"/>
    <property type="project" value="InterPro"/>
</dbReference>
<dbReference type="NCBIfam" id="TIGR02037">
    <property type="entry name" value="degP_htrA_DO"/>
    <property type="match status" value="1"/>
</dbReference>
<evidence type="ECO:0000256" key="16">
    <source>
        <dbReference type="SAM" id="MobiDB-lite"/>
    </source>
</evidence>
<dbReference type="PANTHER" id="PTHR22939">
    <property type="entry name" value="SERINE PROTEASE FAMILY S1C HTRA-RELATED"/>
    <property type="match status" value="1"/>
</dbReference>
<feature type="domain" description="PDZ" evidence="18">
    <location>
        <begin position="299"/>
        <end position="369"/>
    </location>
</feature>
<gene>
    <name evidence="19" type="ORF">ABEG18_04365</name>
</gene>
<dbReference type="SUPFAM" id="SSF50494">
    <property type="entry name" value="Trypsin-like serine proteases"/>
    <property type="match status" value="1"/>
</dbReference>
<sequence>MSQQTNSPKRRLSVRAGLLAGACAIAVVGAGAAHYSDFPTAVANAQTQAPSAQPMAGPPSFADTVQRVKPAVVSVKVKVENVSAGSGEIAGGGDDEDGGVQGLPPNLPPQLRDFFRQFGQPNGRGAPQRPRGHQFAQAQGSGFFITPDGYIVTNNHVVEHGVEVAVTMDDGRTLDAKVIGTDPKTDLALLKVKQPGTYPFVKFAKGQPRVGDWVIAVGNPFGLGGTVTAGIVSARGRDIGSGPYDDYLQIDAAVNRGNSGGPTFDMNGDVVGVNTAIYSPSGGNVGIAFAIPTEVAANVVESLKDNGSVARGFIGVQIQPVTPEIADSLGLKEPKGALVAEAQRNGPAAEAGVKAGDTIVAVDGDKIAGPKELSRRIGAMKPGDKADLTVIRDGREQKVTLKLAALPNDRTARADAQDDAGGPAAGGFGLSLAPARSVQGSGGQGVVVTKVDPDGPGAEQGLKQGDVILEIGGRAVADPAEVKQALADARKDGKKAVLMRLKSGKDTRFVALAFPKKDARG</sequence>
<evidence type="ECO:0000256" key="15">
    <source>
        <dbReference type="PIRSR" id="PIRSR611782-2"/>
    </source>
</evidence>
<keyword evidence="9" id="KW-0574">Periplasm</keyword>
<evidence type="ECO:0000256" key="4">
    <source>
        <dbReference type="ARBA" id="ARBA00013035"/>
    </source>
</evidence>
<dbReference type="PRINTS" id="PR00834">
    <property type="entry name" value="PROTEASES2C"/>
</dbReference>
<comment type="catalytic activity">
    <reaction evidence="1">
        <text>Acts on substrates that are at least partially unfolded. The cleavage site P1 residue is normally between a pair of hydrophobic residues, such as Val-|-Val.</text>
        <dbReference type="EC" id="3.4.21.107"/>
    </reaction>
</comment>
<keyword evidence="8" id="KW-0677">Repeat</keyword>
<dbReference type="InterPro" id="IPR009003">
    <property type="entry name" value="Peptidase_S1_PA"/>
</dbReference>
<protein>
    <recommendedName>
        <fullName evidence="5">Probable periplasmic serine endoprotease DegP-like</fullName>
        <ecNumber evidence="4">3.4.21.107</ecNumber>
    </recommendedName>
    <alternativeName>
        <fullName evidence="13">Protease Do</fullName>
    </alternativeName>
</protein>
<dbReference type="FunFam" id="2.40.10.120:FF:000007">
    <property type="entry name" value="Periplasmic serine endoprotease DegP-like"/>
    <property type="match status" value="1"/>
</dbReference>
<evidence type="ECO:0000256" key="6">
    <source>
        <dbReference type="ARBA" id="ARBA00022670"/>
    </source>
</evidence>
<dbReference type="GO" id="GO:0006508">
    <property type="term" value="P:proteolysis"/>
    <property type="evidence" value="ECO:0007669"/>
    <property type="project" value="UniProtKB-KW"/>
</dbReference>
<feature type="binding site" evidence="15">
    <location>
        <position position="186"/>
    </location>
    <ligand>
        <name>substrate</name>
    </ligand>
</feature>
<dbReference type="InterPro" id="IPR011782">
    <property type="entry name" value="Pept_S1C_Do"/>
</dbReference>
<evidence type="ECO:0000256" key="1">
    <source>
        <dbReference type="ARBA" id="ARBA00001772"/>
    </source>
</evidence>
<name>A0AAU7JI07_9HYPH</name>
<proteinExistence type="inferred from homology"/>
<keyword evidence="7 17" id="KW-0732">Signal</keyword>
<dbReference type="SUPFAM" id="SSF50156">
    <property type="entry name" value="PDZ domain-like"/>
    <property type="match status" value="2"/>
</dbReference>
<dbReference type="CDD" id="cd10839">
    <property type="entry name" value="cpPDZ1_DegP-like"/>
    <property type="match status" value="1"/>
</dbReference>
<keyword evidence="11" id="KW-0720">Serine protease</keyword>